<keyword evidence="4" id="KW-1185">Reference proteome</keyword>
<organism evidence="3 4">
    <name type="scientific">Stylonychia lemnae</name>
    <name type="common">Ciliate</name>
    <dbReference type="NCBI Taxonomy" id="5949"/>
    <lineage>
        <taxon>Eukaryota</taxon>
        <taxon>Sar</taxon>
        <taxon>Alveolata</taxon>
        <taxon>Ciliophora</taxon>
        <taxon>Intramacronucleata</taxon>
        <taxon>Spirotrichea</taxon>
        <taxon>Stichotrichia</taxon>
        <taxon>Sporadotrichida</taxon>
        <taxon>Oxytrichidae</taxon>
        <taxon>Stylonychinae</taxon>
        <taxon>Stylonychia</taxon>
    </lineage>
</organism>
<evidence type="ECO:0000256" key="2">
    <source>
        <dbReference type="SAM" id="MobiDB-lite"/>
    </source>
</evidence>
<dbReference type="PANTHER" id="PTHR23244">
    <property type="entry name" value="KELCH REPEAT DOMAIN"/>
    <property type="match status" value="1"/>
</dbReference>
<dbReference type="InParanoid" id="A0A078A4W4"/>
<proteinExistence type="predicted"/>
<dbReference type="SUPFAM" id="SSF50965">
    <property type="entry name" value="Galactose oxidase, central domain"/>
    <property type="match status" value="1"/>
</dbReference>
<dbReference type="AlphaFoldDB" id="A0A078A4W4"/>
<accession>A0A078A4W4</accession>
<dbReference type="OrthoDB" id="10251809at2759"/>
<feature type="compositionally biased region" description="Polar residues" evidence="2">
    <location>
        <begin position="77"/>
        <end position="101"/>
    </location>
</feature>
<dbReference type="Pfam" id="PF24681">
    <property type="entry name" value="Kelch_KLHDC2_KLHL20_DRC7"/>
    <property type="match status" value="1"/>
</dbReference>
<evidence type="ECO:0000313" key="4">
    <source>
        <dbReference type="Proteomes" id="UP000039865"/>
    </source>
</evidence>
<feature type="coiled-coil region" evidence="1">
    <location>
        <begin position="989"/>
        <end position="1062"/>
    </location>
</feature>
<protein>
    <submittedName>
        <fullName evidence="3">Kelch motif family protein</fullName>
    </submittedName>
</protein>
<dbReference type="Gene3D" id="2.120.10.80">
    <property type="entry name" value="Kelch-type beta propeller"/>
    <property type="match status" value="2"/>
</dbReference>
<feature type="region of interest" description="Disordered" evidence="2">
    <location>
        <begin position="210"/>
        <end position="229"/>
    </location>
</feature>
<feature type="region of interest" description="Disordered" evidence="2">
    <location>
        <begin position="77"/>
        <end position="103"/>
    </location>
</feature>
<dbReference type="EMBL" id="CCKQ01004657">
    <property type="protein sequence ID" value="CDW75814.1"/>
    <property type="molecule type" value="Genomic_DNA"/>
</dbReference>
<dbReference type="PANTHER" id="PTHR23244:SF471">
    <property type="entry name" value="GUANINE NUCLEOTIDE-BINDING PROTEIN SUBUNIT BETA 1-RELATED"/>
    <property type="match status" value="1"/>
</dbReference>
<dbReference type="InterPro" id="IPR015915">
    <property type="entry name" value="Kelch-typ_b-propeller"/>
</dbReference>
<sequence length="1199" mass="139056">MSVYNGFATRKQESFYNKLLQKLIHLLSKKILSAIPYKHIDTIIQDQENDSIMINTENQRMNFKNLQINNNLTENYLSTQQDSPSSLTETSRPRSQINQNMDALDLKQKSPKKYLKFNQYKWAQQVVMIFKHMTLMEKKKYLEPHFSKELVTLVKFCLKQYKISVGQEELDIIENEMHGNDDEKDFPDNEINKRANENKQNDVSFMTKFDKSPQLQSKQRAGFNQAESSPKLLQISQQNQSFNLSQKTATNQRLRSLNAIEQQNISQSSIGTVGKYSINQLLHASRNPNQNQVLSVTNQNRSFVIRKRPLTSKMRGLSQQMNKQSIQNIKEQHINQQSLNQIDSKGPKLSNIEFFNRSELNLSYISNAHNTFNSATLNQLDREGTVRKFKSIISSRKMRSLVFNPQKLKTKNYLIQTNIDNTTTLIPTEVVQTRRTHSRKQSNGYGLINANNYSFDQRFTHKNQPQYFRFKKIKKSTENMNGLSAKAKLRINIKRNAASQQSHKRNSSAMSRNSNGIGHQKFHIMLLNQTADQGRRDKLKQRLTDFDSNIVYDQKMTRDMLTQILKKNQSAAKTMNNYILNNKDINYDSMHDQNQAEPQKYKKMFARVINQYSQLSQGANYPTSREGHSFTYVTALQQYYLFGGISSKRHNELFVYDSTGTQLIQKAKGHLQDAITQLGMMVSPLLFYLKIDPHFFIYGGKQSDKGQLSDVYCYNIQTMNWKKFFSMESPLPRSQHAAINPQSGIGLIFGGYCASKNLLLNDMWSFDYSAVPFSTSKSHELPGGQWTKITQQGNIPSGRRGHTLTKIPNQQKAIMYGGFTYLSNAAGQLQDNQFYILDLQNYSWSILKFMGQYPEPRGLHILQFFKDTQFIIFGGISTDDCQGEERPKVFDDFHMLDLKDNFFSAPFTANIRPSARYGHCCDSNLSSFNQKHDDDMMHELVILGGLDSQYCTMDPYILQEKIITEHTKWELTKVSKVKTDTTSNMESTIKLANKNIMENRKIIAQLERNLSDMSEELASLKYKKRQMDDELETKVKSYKEAVKQFKEKDRKLIQDKQRHEDRIAGMQNLIELEQKMQAVIVRKIDVIEKNFAKSEMFLMTLDTFLNTAKQKINQSGVGGPAGGPGEVDLAFLDSQKNQHKQNLKQIVHYYQNFENNHKQITDKLKEQRQTQDKFEEEMLQLHEIQVDRHQLCDRLRSIE</sequence>
<gene>
    <name evidence="3" type="primary">Contig18328.g19468</name>
    <name evidence="3" type="ORF">STYLEM_4809</name>
</gene>
<feature type="coiled-coil region" evidence="1">
    <location>
        <begin position="1150"/>
        <end position="1177"/>
    </location>
</feature>
<feature type="compositionally biased region" description="Polar residues" evidence="2">
    <location>
        <begin position="497"/>
        <end position="515"/>
    </location>
</feature>
<name>A0A078A4W4_STYLE</name>
<keyword evidence="1" id="KW-0175">Coiled coil</keyword>
<evidence type="ECO:0000313" key="3">
    <source>
        <dbReference type="EMBL" id="CDW75814.1"/>
    </source>
</evidence>
<dbReference type="InterPro" id="IPR011043">
    <property type="entry name" value="Gal_Oxase/kelch_b-propeller"/>
</dbReference>
<feature type="compositionally biased region" description="Basic and acidic residues" evidence="2">
    <location>
        <begin position="177"/>
        <end position="200"/>
    </location>
</feature>
<dbReference type="Proteomes" id="UP000039865">
    <property type="component" value="Unassembled WGS sequence"/>
</dbReference>
<evidence type="ECO:0000256" key="1">
    <source>
        <dbReference type="SAM" id="Coils"/>
    </source>
</evidence>
<reference evidence="3 4" key="1">
    <citation type="submission" date="2014-06" db="EMBL/GenBank/DDBJ databases">
        <authorList>
            <person name="Swart Estienne"/>
        </authorList>
    </citation>
    <scope>NUCLEOTIDE SEQUENCE [LARGE SCALE GENOMIC DNA]</scope>
    <source>
        <strain evidence="3 4">130c</strain>
    </source>
</reference>
<feature type="region of interest" description="Disordered" evidence="2">
    <location>
        <begin position="177"/>
        <end position="205"/>
    </location>
</feature>
<feature type="region of interest" description="Disordered" evidence="2">
    <location>
        <begin position="496"/>
        <end position="515"/>
    </location>
</feature>